<dbReference type="SUPFAM" id="SSF53383">
    <property type="entry name" value="PLP-dependent transferases"/>
    <property type="match status" value="1"/>
</dbReference>
<dbReference type="HAMAP" id="MF_00051">
    <property type="entry name" value="SHMT"/>
    <property type="match status" value="1"/>
</dbReference>
<dbReference type="GO" id="GO:0035999">
    <property type="term" value="P:tetrahydrofolate interconversion"/>
    <property type="evidence" value="ECO:0007669"/>
    <property type="project" value="InterPro"/>
</dbReference>
<dbReference type="EC" id="2.1.2.1" evidence="11"/>
<comment type="catalytic activity">
    <reaction evidence="11">
        <text>(6R)-5,10-methylene-5,6,7,8-tetrahydrofolate + glycine + H2O = (6S)-5,6,7,8-tetrahydrofolate + L-serine</text>
        <dbReference type="Rhea" id="RHEA:15481"/>
        <dbReference type="ChEBI" id="CHEBI:15377"/>
        <dbReference type="ChEBI" id="CHEBI:15636"/>
        <dbReference type="ChEBI" id="CHEBI:33384"/>
        <dbReference type="ChEBI" id="CHEBI:57305"/>
        <dbReference type="ChEBI" id="CHEBI:57453"/>
        <dbReference type="EC" id="2.1.2.1"/>
    </reaction>
</comment>
<evidence type="ECO:0000313" key="14">
    <source>
        <dbReference type="Proteomes" id="UP001174909"/>
    </source>
</evidence>
<dbReference type="PIRSF" id="PIRSF000412">
    <property type="entry name" value="SHMT"/>
    <property type="match status" value="1"/>
</dbReference>
<evidence type="ECO:0000256" key="4">
    <source>
        <dbReference type="ARBA" id="ARBA00006376"/>
    </source>
</evidence>
<proteinExistence type="inferred from homology"/>
<evidence type="ECO:0000256" key="5">
    <source>
        <dbReference type="ARBA" id="ARBA00011738"/>
    </source>
</evidence>
<dbReference type="Proteomes" id="UP001174909">
    <property type="component" value="Unassembled WGS sequence"/>
</dbReference>
<evidence type="ECO:0000256" key="3">
    <source>
        <dbReference type="ARBA" id="ARBA00004777"/>
    </source>
</evidence>
<keyword evidence="8 11" id="KW-0808">Transferase</keyword>
<dbReference type="CDD" id="cd00378">
    <property type="entry name" value="SHMT"/>
    <property type="match status" value="1"/>
</dbReference>
<evidence type="ECO:0000256" key="11">
    <source>
        <dbReference type="RuleBase" id="RU000585"/>
    </source>
</evidence>
<dbReference type="InterPro" id="IPR015422">
    <property type="entry name" value="PyrdxlP-dep_Trfase_small"/>
</dbReference>
<dbReference type="Gene3D" id="3.40.640.10">
    <property type="entry name" value="Type I PLP-dependent aspartate aminotransferase-like (Major domain)"/>
    <property type="match status" value="1"/>
</dbReference>
<dbReference type="Pfam" id="PF00464">
    <property type="entry name" value="SHMT"/>
    <property type="match status" value="1"/>
</dbReference>
<reference evidence="13" key="1">
    <citation type="submission" date="2023-03" db="EMBL/GenBank/DDBJ databases">
        <authorList>
            <person name="Steffen K."/>
            <person name="Cardenas P."/>
        </authorList>
    </citation>
    <scope>NUCLEOTIDE SEQUENCE</scope>
</reference>
<dbReference type="InterPro" id="IPR015421">
    <property type="entry name" value="PyrdxlP-dep_Trfase_major"/>
</dbReference>
<evidence type="ECO:0000256" key="2">
    <source>
        <dbReference type="ARBA" id="ARBA00004496"/>
    </source>
</evidence>
<keyword evidence="14" id="KW-1185">Reference proteome</keyword>
<keyword evidence="6" id="KW-0963">Cytoplasm</keyword>
<dbReference type="InterPro" id="IPR015424">
    <property type="entry name" value="PyrdxlP-dep_Trfase"/>
</dbReference>
<dbReference type="GO" id="GO:0030170">
    <property type="term" value="F:pyridoxal phosphate binding"/>
    <property type="evidence" value="ECO:0007669"/>
    <property type="project" value="InterPro"/>
</dbReference>
<dbReference type="InterPro" id="IPR039429">
    <property type="entry name" value="SHMT-like_dom"/>
</dbReference>
<dbReference type="FunFam" id="3.40.640.10:FF:000001">
    <property type="entry name" value="Serine hydroxymethyltransferase"/>
    <property type="match status" value="1"/>
</dbReference>
<evidence type="ECO:0000256" key="7">
    <source>
        <dbReference type="ARBA" id="ARBA00022563"/>
    </source>
</evidence>
<comment type="caution">
    <text evidence="13">The sequence shown here is derived from an EMBL/GenBank/DDBJ whole genome shotgun (WGS) entry which is preliminary data.</text>
</comment>
<dbReference type="EMBL" id="CASHTH010003194">
    <property type="protein sequence ID" value="CAI8041573.1"/>
    <property type="molecule type" value="Genomic_DNA"/>
</dbReference>
<dbReference type="AlphaFoldDB" id="A0AA35X187"/>
<comment type="pathway">
    <text evidence="3 11">One-carbon metabolism; tetrahydrofolate interconversion.</text>
</comment>
<comment type="subunit">
    <text evidence="5">Homodimer.</text>
</comment>
<dbReference type="InterPro" id="IPR049943">
    <property type="entry name" value="Ser_HO-MeTrfase-like"/>
</dbReference>
<dbReference type="NCBIfam" id="NF000586">
    <property type="entry name" value="PRK00011.1"/>
    <property type="match status" value="1"/>
</dbReference>
<dbReference type="InterPro" id="IPR001085">
    <property type="entry name" value="Ser_HO-MeTrfase"/>
</dbReference>
<dbReference type="PANTHER" id="PTHR11680">
    <property type="entry name" value="SERINE HYDROXYMETHYLTRANSFERASE"/>
    <property type="match status" value="1"/>
</dbReference>
<keyword evidence="7 11" id="KW-0554">One-carbon metabolism</keyword>
<evidence type="ECO:0000259" key="12">
    <source>
        <dbReference type="Pfam" id="PF00464"/>
    </source>
</evidence>
<dbReference type="GO" id="GO:0005829">
    <property type="term" value="C:cytosol"/>
    <property type="evidence" value="ECO:0007669"/>
    <property type="project" value="TreeGrafter"/>
</dbReference>
<evidence type="ECO:0000256" key="10">
    <source>
        <dbReference type="PIRSR" id="PIRSR000412-50"/>
    </source>
</evidence>
<dbReference type="GO" id="GO:0019264">
    <property type="term" value="P:glycine biosynthetic process from serine"/>
    <property type="evidence" value="ECO:0007669"/>
    <property type="project" value="InterPro"/>
</dbReference>
<protein>
    <recommendedName>
        <fullName evidence="11">Serine hydroxymethyltransferase</fullName>
        <ecNumber evidence="11">2.1.2.1</ecNumber>
    </recommendedName>
</protein>
<feature type="modified residue" description="N6-(pyridoxal phosphate)lysine" evidence="10">
    <location>
        <position position="212"/>
    </location>
</feature>
<dbReference type="InterPro" id="IPR019798">
    <property type="entry name" value="Ser_HO-MeTrfase_PLP_BS"/>
</dbReference>
<evidence type="ECO:0000313" key="13">
    <source>
        <dbReference type="EMBL" id="CAI8041573.1"/>
    </source>
</evidence>
<sequence length="405" mass="43990">MLQDLDRLQNCLTLIPSENYVSRAVMQMQASVLTSKYAEGTPGARYYNGCAAADGVESLAIERAKQLFGVDHVNVQPHAGNLANMAAYQALLERGDTILSMRLDHGGHLSHGLPQNFSGQYYNIVSYGVDPETEQIDINMIAELAKAHQPKLIIVGGSAYPRWFDFAQWREVADSVGAYLMADIAHTAGLIAADVHPDPVPYCDVITTTTHKTLRGPRGAIVMCRDELAEAVDRAVFPGIQGGPFMHTIAAKAVAFKEAMEPAFKTYQSQVVKNAKALAEALIGNGFRLVSGGTDNHLMLIDLTATYKQLSGRQAADHLENAGIIVNKNTIPSDKRSATTTSGIRLGTPMITGRGMKEGEMQLIADLITETLEGRRSAGTKRGVREKVSDLCGQFPIYEDLNLWT</sequence>
<name>A0AA35X187_GEOBA</name>
<organism evidence="13 14">
    <name type="scientific">Geodia barretti</name>
    <name type="common">Barrett's horny sponge</name>
    <dbReference type="NCBI Taxonomy" id="519541"/>
    <lineage>
        <taxon>Eukaryota</taxon>
        <taxon>Metazoa</taxon>
        <taxon>Porifera</taxon>
        <taxon>Demospongiae</taxon>
        <taxon>Heteroscleromorpha</taxon>
        <taxon>Tetractinellida</taxon>
        <taxon>Astrophorina</taxon>
        <taxon>Geodiidae</taxon>
        <taxon>Geodia</taxon>
    </lineage>
</organism>
<dbReference type="PROSITE" id="PS00096">
    <property type="entry name" value="SHMT"/>
    <property type="match status" value="1"/>
</dbReference>
<evidence type="ECO:0000256" key="6">
    <source>
        <dbReference type="ARBA" id="ARBA00022490"/>
    </source>
</evidence>
<comment type="function">
    <text evidence="11">Interconversion of serine and glycine.</text>
</comment>
<dbReference type="Gene3D" id="3.90.1150.10">
    <property type="entry name" value="Aspartate Aminotransferase, domain 1"/>
    <property type="match status" value="1"/>
</dbReference>
<keyword evidence="9 10" id="KW-0663">Pyridoxal phosphate</keyword>
<dbReference type="PANTHER" id="PTHR11680:SF35">
    <property type="entry name" value="SERINE HYDROXYMETHYLTRANSFERASE 1"/>
    <property type="match status" value="1"/>
</dbReference>
<feature type="domain" description="Serine hydroxymethyltransferase-like" evidence="12">
    <location>
        <begin position="3"/>
        <end position="368"/>
    </location>
</feature>
<evidence type="ECO:0000256" key="9">
    <source>
        <dbReference type="ARBA" id="ARBA00022898"/>
    </source>
</evidence>
<dbReference type="GO" id="GO:0004372">
    <property type="term" value="F:glycine hydroxymethyltransferase activity"/>
    <property type="evidence" value="ECO:0007669"/>
    <property type="project" value="UniProtKB-EC"/>
</dbReference>
<comment type="similarity">
    <text evidence="4 11">Belongs to the SHMT family.</text>
</comment>
<accession>A0AA35X187</accession>
<comment type="cofactor">
    <cofactor evidence="1 10 11">
        <name>pyridoxal 5'-phosphate</name>
        <dbReference type="ChEBI" id="CHEBI:597326"/>
    </cofactor>
</comment>
<comment type="subcellular location">
    <subcellularLocation>
        <location evidence="2">Cytoplasm</location>
    </subcellularLocation>
</comment>
<evidence type="ECO:0000256" key="8">
    <source>
        <dbReference type="ARBA" id="ARBA00022679"/>
    </source>
</evidence>
<gene>
    <name evidence="13" type="ORF">GBAR_LOCUS23099</name>
</gene>
<evidence type="ECO:0000256" key="1">
    <source>
        <dbReference type="ARBA" id="ARBA00001933"/>
    </source>
</evidence>